<evidence type="ECO:0000256" key="5">
    <source>
        <dbReference type="ARBA" id="ARBA00022692"/>
    </source>
</evidence>
<keyword evidence="5 8" id="KW-0812">Transmembrane</keyword>
<dbReference type="PANTHER" id="PTHR36838">
    <property type="entry name" value="AUXIN EFFLUX CARRIER FAMILY PROTEIN"/>
    <property type="match status" value="1"/>
</dbReference>
<reference evidence="9 10" key="2">
    <citation type="journal article" date="2011" name="Stand. Genomic Sci.">
        <title>Complete genome sequence of Calditerrivibrio nitroreducens type strain (Yu37-1).</title>
        <authorList>
            <person name="Pitluck S."/>
            <person name="Sikorski J."/>
            <person name="Zeytun A."/>
            <person name="Lapidus A."/>
            <person name="Nolan M."/>
            <person name="Lucas S."/>
            <person name="Hammon N."/>
            <person name="Deshpande S."/>
            <person name="Cheng J.F."/>
            <person name="Tapia R."/>
            <person name="Han C."/>
            <person name="Goodwin L."/>
            <person name="Liolios K."/>
            <person name="Pagani I."/>
            <person name="Ivanova N."/>
            <person name="Mavromatis K."/>
            <person name="Pati A."/>
            <person name="Chen A."/>
            <person name="Palaniappan K."/>
            <person name="Hauser L."/>
            <person name="Chang Y.J."/>
            <person name="Jeffries C.D."/>
            <person name="Detter J.C."/>
            <person name="Brambilla E."/>
            <person name="Djao O.D."/>
            <person name="Rohde M."/>
            <person name="Spring S."/>
            <person name="Goker M."/>
            <person name="Woyke T."/>
            <person name="Bristow J."/>
            <person name="Eisen J.A."/>
            <person name="Markowitz V."/>
            <person name="Hugenholtz P."/>
            <person name="Kyrpides N.C."/>
            <person name="Klenk H.P."/>
            <person name="Land M."/>
        </authorList>
    </citation>
    <scope>NUCLEOTIDE SEQUENCE [LARGE SCALE GENOMIC DNA]</scope>
    <source>
        <strain evidence="10">DSM 19672 / NBRC 101217 / Yu37-1</strain>
    </source>
</reference>
<feature type="transmembrane region" description="Helical" evidence="8">
    <location>
        <begin position="181"/>
        <end position="198"/>
    </location>
</feature>
<evidence type="ECO:0000256" key="8">
    <source>
        <dbReference type="SAM" id="Phobius"/>
    </source>
</evidence>
<accession>E4TGT4</accession>
<evidence type="ECO:0000256" key="6">
    <source>
        <dbReference type="ARBA" id="ARBA00022989"/>
    </source>
</evidence>
<dbReference type="Proteomes" id="UP000007039">
    <property type="component" value="Chromosome"/>
</dbReference>
<dbReference type="PANTHER" id="PTHR36838:SF1">
    <property type="entry name" value="SLR1864 PROTEIN"/>
    <property type="match status" value="1"/>
</dbReference>
<evidence type="ECO:0000313" key="10">
    <source>
        <dbReference type="Proteomes" id="UP000007039"/>
    </source>
</evidence>
<feature type="transmembrane region" description="Helical" evidence="8">
    <location>
        <begin position="110"/>
        <end position="129"/>
    </location>
</feature>
<feature type="transmembrane region" description="Helical" evidence="8">
    <location>
        <begin position="263"/>
        <end position="285"/>
    </location>
</feature>
<protein>
    <submittedName>
        <fullName evidence="9">Auxin Efflux Carrier</fullName>
    </submittedName>
</protein>
<keyword evidence="10" id="KW-1185">Reference proteome</keyword>
<dbReference type="Pfam" id="PF03547">
    <property type="entry name" value="Mem_trans"/>
    <property type="match status" value="1"/>
</dbReference>
<comment type="subcellular location">
    <subcellularLocation>
        <location evidence="1">Cell membrane</location>
        <topology evidence="1">Multi-pass membrane protein</topology>
    </subcellularLocation>
</comment>
<gene>
    <name evidence="9" type="ordered locus">Calni_0783</name>
</gene>
<comment type="similarity">
    <text evidence="2">Belongs to the auxin efflux carrier (TC 2.A.69) family.</text>
</comment>
<feature type="transmembrane region" description="Helical" evidence="8">
    <location>
        <begin position="141"/>
        <end position="160"/>
    </location>
</feature>
<dbReference type="InterPro" id="IPR038770">
    <property type="entry name" value="Na+/solute_symporter_sf"/>
</dbReference>
<dbReference type="STRING" id="768670.Calni_0783"/>
<evidence type="ECO:0000256" key="1">
    <source>
        <dbReference type="ARBA" id="ARBA00004651"/>
    </source>
</evidence>
<feature type="transmembrane region" description="Helical" evidence="8">
    <location>
        <begin position="12"/>
        <end position="33"/>
    </location>
</feature>
<feature type="transmembrane region" description="Helical" evidence="8">
    <location>
        <begin position="297"/>
        <end position="321"/>
    </location>
</feature>
<feature type="transmembrane region" description="Helical" evidence="8">
    <location>
        <begin position="77"/>
        <end position="98"/>
    </location>
</feature>
<evidence type="ECO:0000256" key="4">
    <source>
        <dbReference type="ARBA" id="ARBA00022475"/>
    </source>
</evidence>
<proteinExistence type="inferred from homology"/>
<dbReference type="eggNOG" id="COG0679">
    <property type="taxonomic scope" value="Bacteria"/>
</dbReference>
<name>E4TGT4_CALNY</name>
<evidence type="ECO:0000256" key="2">
    <source>
        <dbReference type="ARBA" id="ARBA00010145"/>
    </source>
</evidence>
<dbReference type="HOGENOM" id="CLU_056175_1_1_0"/>
<evidence type="ECO:0000313" key="9">
    <source>
        <dbReference type="EMBL" id="ADR18694.1"/>
    </source>
</evidence>
<dbReference type="EMBL" id="CP002347">
    <property type="protein sequence ID" value="ADR18694.1"/>
    <property type="molecule type" value="Genomic_DNA"/>
</dbReference>
<keyword evidence="3" id="KW-0813">Transport</keyword>
<evidence type="ECO:0000256" key="3">
    <source>
        <dbReference type="ARBA" id="ARBA00022448"/>
    </source>
</evidence>
<keyword evidence="7 8" id="KW-0472">Membrane</keyword>
<dbReference type="KEGG" id="cni:Calni_0783"/>
<dbReference type="GO" id="GO:0005886">
    <property type="term" value="C:plasma membrane"/>
    <property type="evidence" value="ECO:0007669"/>
    <property type="project" value="UniProtKB-SubCell"/>
</dbReference>
<dbReference type="GO" id="GO:0055085">
    <property type="term" value="P:transmembrane transport"/>
    <property type="evidence" value="ECO:0007669"/>
    <property type="project" value="InterPro"/>
</dbReference>
<evidence type="ECO:0000256" key="7">
    <source>
        <dbReference type="ARBA" id="ARBA00023136"/>
    </source>
</evidence>
<keyword evidence="4" id="KW-1003">Cell membrane</keyword>
<feature type="transmembrane region" description="Helical" evidence="8">
    <location>
        <begin position="45"/>
        <end position="65"/>
    </location>
</feature>
<organism evidence="9 10">
    <name type="scientific">Calditerrivibrio nitroreducens (strain DSM 19672 / NBRC 101217 / Yu37-1)</name>
    <dbReference type="NCBI Taxonomy" id="768670"/>
    <lineage>
        <taxon>Bacteria</taxon>
        <taxon>Pseudomonadati</taxon>
        <taxon>Deferribacterota</taxon>
        <taxon>Deferribacteres</taxon>
        <taxon>Deferribacterales</taxon>
        <taxon>Calditerrivibrionaceae</taxon>
    </lineage>
</organism>
<dbReference type="AlphaFoldDB" id="E4TGT4"/>
<feature type="transmembrane region" description="Helical" evidence="8">
    <location>
        <begin position="238"/>
        <end position="257"/>
    </location>
</feature>
<feature type="transmembrane region" description="Helical" evidence="8">
    <location>
        <begin position="204"/>
        <end position="226"/>
    </location>
</feature>
<keyword evidence="6 8" id="KW-1133">Transmembrane helix</keyword>
<dbReference type="Gene3D" id="1.20.1530.20">
    <property type="match status" value="2"/>
</dbReference>
<dbReference type="InterPro" id="IPR004776">
    <property type="entry name" value="Mem_transp_PIN-like"/>
</dbReference>
<reference key="1">
    <citation type="submission" date="2010-11" db="EMBL/GenBank/DDBJ databases">
        <title>The complete genome of chromosome of Calditerrivibrio nitroreducens DSM 19672.</title>
        <authorList>
            <consortium name="US DOE Joint Genome Institute (JGI-PGF)"/>
            <person name="Lucas S."/>
            <person name="Copeland A."/>
            <person name="Lapidus A."/>
            <person name="Bruce D."/>
            <person name="Goodwin L."/>
            <person name="Pitluck S."/>
            <person name="Kyrpides N."/>
            <person name="Mavromatis K."/>
            <person name="Ivanova N."/>
            <person name="Mikhailova N."/>
            <person name="Zeytun A."/>
            <person name="Brettin T."/>
            <person name="Detter J.C."/>
            <person name="Tapia R."/>
            <person name="Han C."/>
            <person name="Land M."/>
            <person name="Hauser L."/>
            <person name="Markowitz V."/>
            <person name="Cheng J.-F."/>
            <person name="Hugenholtz P."/>
            <person name="Woyke T."/>
            <person name="Wu D."/>
            <person name="Spring S."/>
            <person name="Schroeder M."/>
            <person name="Brambilla E."/>
            <person name="Klenk H.-P."/>
            <person name="Eisen J.A."/>
        </authorList>
    </citation>
    <scope>NUCLEOTIDE SEQUENCE [LARGE SCALE GENOMIC DNA]</scope>
    <source>
        <strain>DSM 19672</strain>
    </source>
</reference>
<sequence precursor="true">MVGGQNSVNGHLQIIINQVIIFGILMLIGFISSKTKVICQDSLTHLARFIVKIILPCLIFAVVAGSGVTTKEFAVSLHFTVAVIILFVLLPILGYIVAKLFRLEGKSFNIFLPLMTFGNMGFIGIPLINEVYKDPLAGVSITIYTLVDMSLLWTFGVYMCSRHIGGSSIKNSIKNMINPTTIALFLAILVLVFGIKLPKVITDTIYGIGGTSKYLTMIYLGAALSFMDHKGVLKKPHIFAIVIVKLVIVPVLLYGIFKSYLPSVQLGILSIVAGLPIMTTVVMLAKAYDSDDHLATEAIFVTTISCLVTIPAVSVINAFLWG</sequence>